<dbReference type="AlphaFoldDB" id="I0YQN2"/>
<feature type="transmembrane region" description="Helical" evidence="6">
    <location>
        <begin position="174"/>
        <end position="192"/>
    </location>
</feature>
<accession>I0YQN2</accession>
<organism evidence="8 9">
    <name type="scientific">Coccomyxa subellipsoidea (strain C-169)</name>
    <name type="common">Green microalga</name>
    <dbReference type="NCBI Taxonomy" id="574566"/>
    <lineage>
        <taxon>Eukaryota</taxon>
        <taxon>Viridiplantae</taxon>
        <taxon>Chlorophyta</taxon>
        <taxon>core chlorophytes</taxon>
        <taxon>Trebouxiophyceae</taxon>
        <taxon>Trebouxiophyceae incertae sedis</taxon>
        <taxon>Coccomyxaceae</taxon>
        <taxon>Coccomyxa</taxon>
        <taxon>Coccomyxa subellipsoidea</taxon>
    </lineage>
</organism>
<proteinExistence type="predicted"/>
<dbReference type="EMBL" id="AGSI01000014">
    <property type="protein sequence ID" value="EIE20701.1"/>
    <property type="molecule type" value="Genomic_DNA"/>
</dbReference>
<dbReference type="OrthoDB" id="567788at2759"/>
<protein>
    <recommendedName>
        <fullName evidence="6">Reticulon-like protein</fullName>
    </recommendedName>
</protein>
<dbReference type="RefSeq" id="XP_005645245.1">
    <property type="nucleotide sequence ID" value="XM_005645188.1"/>
</dbReference>
<dbReference type="InterPro" id="IPR003388">
    <property type="entry name" value="Reticulon"/>
</dbReference>
<keyword evidence="9" id="KW-1185">Reference proteome</keyword>
<dbReference type="PANTHER" id="PTHR46626">
    <property type="entry name" value="RETICULON-LIKE PROTEIN B17"/>
    <property type="match status" value="1"/>
</dbReference>
<keyword evidence="5 6" id="KW-0472">Membrane</keyword>
<comment type="subcellular location">
    <subcellularLocation>
        <location evidence="1 6">Endoplasmic reticulum membrane</location>
        <topology evidence="1 6">Multi-pass membrane protein</topology>
    </subcellularLocation>
</comment>
<evidence type="ECO:0000259" key="7">
    <source>
        <dbReference type="PROSITE" id="PS50845"/>
    </source>
</evidence>
<evidence type="ECO:0000313" key="8">
    <source>
        <dbReference type="EMBL" id="EIE20701.1"/>
    </source>
</evidence>
<dbReference type="STRING" id="574566.I0YQN2"/>
<evidence type="ECO:0000256" key="6">
    <source>
        <dbReference type="RuleBase" id="RU363132"/>
    </source>
</evidence>
<evidence type="ECO:0000256" key="3">
    <source>
        <dbReference type="ARBA" id="ARBA00022824"/>
    </source>
</evidence>
<evidence type="ECO:0000256" key="1">
    <source>
        <dbReference type="ARBA" id="ARBA00004477"/>
    </source>
</evidence>
<dbReference type="PANTHER" id="PTHR46626:SF2">
    <property type="entry name" value="RETICULON-LIKE PROTEIN B17"/>
    <property type="match status" value="1"/>
</dbReference>
<reference evidence="8 9" key="1">
    <citation type="journal article" date="2012" name="Genome Biol.">
        <title>The genome of the polar eukaryotic microalga coccomyxa subellipsoidea reveals traits of cold adaptation.</title>
        <authorList>
            <person name="Blanc G."/>
            <person name="Agarkova I."/>
            <person name="Grimwood J."/>
            <person name="Kuo A."/>
            <person name="Brueggeman A."/>
            <person name="Dunigan D."/>
            <person name="Gurnon J."/>
            <person name="Ladunga I."/>
            <person name="Lindquist E."/>
            <person name="Lucas S."/>
            <person name="Pangilinan J."/>
            <person name="Proschold T."/>
            <person name="Salamov A."/>
            <person name="Schmutz J."/>
            <person name="Weeks D."/>
            <person name="Yamada T."/>
            <person name="Claverie J.M."/>
            <person name="Grigoriev I."/>
            <person name="Van Etten J."/>
            <person name="Lomsadze A."/>
            <person name="Borodovsky M."/>
        </authorList>
    </citation>
    <scope>NUCLEOTIDE SEQUENCE [LARGE SCALE GENOMIC DNA]</scope>
    <source>
        <strain evidence="8 9">C-169</strain>
    </source>
</reference>
<evidence type="ECO:0000256" key="4">
    <source>
        <dbReference type="ARBA" id="ARBA00022989"/>
    </source>
</evidence>
<gene>
    <name evidence="8" type="ORF">COCSUDRAFT_54200</name>
</gene>
<dbReference type="GO" id="GO:0005789">
    <property type="term" value="C:endoplasmic reticulum membrane"/>
    <property type="evidence" value="ECO:0007669"/>
    <property type="project" value="UniProtKB-SubCell"/>
</dbReference>
<feature type="transmembrane region" description="Helical" evidence="6">
    <location>
        <begin position="198"/>
        <end position="215"/>
    </location>
</feature>
<dbReference type="GeneID" id="17038680"/>
<dbReference type="Pfam" id="PF02453">
    <property type="entry name" value="Reticulon"/>
    <property type="match status" value="1"/>
</dbReference>
<comment type="caution">
    <text evidence="8">The sequence shown here is derived from an EMBL/GenBank/DDBJ whole genome shotgun (WGS) entry which is preliminary data.</text>
</comment>
<dbReference type="Proteomes" id="UP000007264">
    <property type="component" value="Unassembled WGS sequence"/>
</dbReference>
<keyword evidence="4 6" id="KW-1133">Transmembrane helix</keyword>
<feature type="domain" description="Reticulon" evidence="7">
    <location>
        <begin position="70"/>
        <end position="232"/>
    </location>
</feature>
<feature type="transmembrane region" description="Helical" evidence="6">
    <location>
        <begin position="80"/>
        <end position="100"/>
    </location>
</feature>
<name>I0YQN2_COCSC</name>
<sequence>MAETIEDEGFCLTPPVTLQKSVEYMETPEPFVGRSKPQNVTFVDNTAATATATLSVAQAKGVSSLQWRQVQDVLRWRNPAVSALAFLLGGFCCLAGEYIISGNHTVTPLKAISYCILFDLGLNTVRSMVSAQWQDKAAWGSSSLIKTAAETAKVAVLKVADLHDQFLAARDPLLTLRIASAVSALSVLGGIFSFWRLVSLAFFGAFAAGAVYETYGKEITSFLQTATTQIKERWQALALSRRHKAVALTVALWILWVNVNWAARAQALLLGALTVRCNLKPAEVNAIISHAEPYMHSAKKRARRMSVVATDFVRRQSMGLTQTKSHDK</sequence>
<evidence type="ECO:0000256" key="5">
    <source>
        <dbReference type="ARBA" id="ARBA00023136"/>
    </source>
</evidence>
<dbReference type="KEGG" id="csl:COCSUDRAFT_54200"/>
<dbReference type="InterPro" id="IPR044647">
    <property type="entry name" value="RTNLB17/18/21"/>
</dbReference>
<dbReference type="PROSITE" id="PS50845">
    <property type="entry name" value="RETICULON"/>
    <property type="match status" value="1"/>
</dbReference>
<evidence type="ECO:0000313" key="9">
    <source>
        <dbReference type="Proteomes" id="UP000007264"/>
    </source>
</evidence>
<keyword evidence="2 6" id="KW-0812">Transmembrane</keyword>
<evidence type="ECO:0000256" key="2">
    <source>
        <dbReference type="ARBA" id="ARBA00022692"/>
    </source>
</evidence>
<keyword evidence="3 6" id="KW-0256">Endoplasmic reticulum</keyword>